<protein>
    <submittedName>
        <fullName evidence="2">DUF1800 domain-containing protein</fullName>
    </submittedName>
</protein>
<dbReference type="Pfam" id="PF08811">
    <property type="entry name" value="DUF1800"/>
    <property type="match status" value="1"/>
</dbReference>
<name>A0ABS9KQ77_9BACT</name>
<dbReference type="EMBL" id="JAKLTR010000005">
    <property type="protein sequence ID" value="MCG2614484.1"/>
    <property type="molecule type" value="Genomic_DNA"/>
</dbReference>
<evidence type="ECO:0000313" key="2">
    <source>
        <dbReference type="EMBL" id="MCG2614484.1"/>
    </source>
</evidence>
<evidence type="ECO:0000256" key="1">
    <source>
        <dbReference type="SAM" id="MobiDB-lite"/>
    </source>
</evidence>
<comment type="caution">
    <text evidence="2">The sequence shown here is derived from an EMBL/GenBank/DDBJ whole genome shotgun (WGS) entry which is preliminary data.</text>
</comment>
<dbReference type="Proteomes" id="UP001165367">
    <property type="component" value="Unassembled WGS sequence"/>
</dbReference>
<gene>
    <name evidence="2" type="ORF">LZZ85_09340</name>
</gene>
<accession>A0ABS9KQ77</accession>
<proteinExistence type="predicted"/>
<feature type="compositionally biased region" description="Basic and acidic residues" evidence="1">
    <location>
        <begin position="384"/>
        <end position="401"/>
    </location>
</feature>
<dbReference type="RefSeq" id="WP_237870948.1">
    <property type="nucleotide sequence ID" value="NZ_JAKLTR010000005.1"/>
</dbReference>
<sequence length="493" mass="56384">MPLSNQLRNQHLLWRAGFGPAVEQLNDLRDFTPKEFYRALVKESSKKPVYMNVADNYLKGLVQGIGVAGQLQRKELSADERRNIQRKNREGVRNLNITWMNEMVNSGAQLREKMAFFWHGHFACRNLNVFYQQELLNVIRQNALGNFGTLLKEVSRSAAMLFFLNNQQNRKGHPNENFAREVMELFTLGRGNYSENDVKEAARAFTGWGANVNGEFVFRKGQHDNGTKTVLGHTGQFDGDAVLNILLDEKQTARFICTKIYKFFVNDAPDQQRIQWLADRFYQKEYDISSLLEDIYTSDWFYDEKNVSARIKSPVELLVGIQRMLPMALQNEDALLVIQRILGQVLFYPPNVAGWPGGRSWIDSSTLMMRMRVPQLFNDEDEINIKPKDDDDQMMGRKDDGEASIPAKPRQQKIAGGRGTRLINANIEWTAYTDHFSKTQRELLVNAIAGILLQTNTAVGADIITKYSDGSSREAFIRSATIQLMSTPEYQLC</sequence>
<feature type="region of interest" description="Disordered" evidence="1">
    <location>
        <begin position="384"/>
        <end position="408"/>
    </location>
</feature>
<organism evidence="2 3">
    <name type="scientific">Terrimonas ginsenosidimutans</name>
    <dbReference type="NCBI Taxonomy" id="2908004"/>
    <lineage>
        <taxon>Bacteria</taxon>
        <taxon>Pseudomonadati</taxon>
        <taxon>Bacteroidota</taxon>
        <taxon>Chitinophagia</taxon>
        <taxon>Chitinophagales</taxon>
        <taxon>Chitinophagaceae</taxon>
        <taxon>Terrimonas</taxon>
    </lineage>
</organism>
<reference evidence="2" key="1">
    <citation type="submission" date="2022-01" db="EMBL/GenBank/DDBJ databases">
        <authorList>
            <person name="Jo J.-H."/>
            <person name="Im W.-T."/>
        </authorList>
    </citation>
    <scope>NUCLEOTIDE SEQUENCE</scope>
    <source>
        <strain evidence="2">NA20</strain>
    </source>
</reference>
<keyword evidence="3" id="KW-1185">Reference proteome</keyword>
<dbReference type="InterPro" id="IPR014917">
    <property type="entry name" value="DUF1800"/>
</dbReference>
<evidence type="ECO:0000313" key="3">
    <source>
        <dbReference type="Proteomes" id="UP001165367"/>
    </source>
</evidence>